<proteinExistence type="predicted"/>
<dbReference type="EMBL" id="JARBHB010000004">
    <property type="protein sequence ID" value="KAJ8885665.1"/>
    <property type="molecule type" value="Genomic_DNA"/>
</dbReference>
<sequence>MHFANLSSRAYNKDAVEDYKGICDVHSVSKHIPISEAQETEFQTELTEVPVLKLVFEFVKTGCCNALHEDHFGLGKTKACACKLFFGPGMSADVENHVAECRVCEKYRTANIRKSLLSHSFPMLLFEKVGADIQ</sequence>
<comment type="caution">
    <text evidence="3">The sequence shown here is derived from an EMBL/GenBank/DDBJ whole genome shotgun (WGS) entry which is preliminary data.</text>
</comment>
<evidence type="ECO:0000259" key="2">
    <source>
        <dbReference type="Pfam" id="PF17921"/>
    </source>
</evidence>
<protein>
    <recommendedName>
        <fullName evidence="1">RNA-directed DNA polymerase</fullName>
        <ecNumber evidence="1">2.7.7.49</ecNumber>
    </recommendedName>
</protein>
<reference evidence="3 4" key="1">
    <citation type="submission" date="2023-02" db="EMBL/GenBank/DDBJ databases">
        <title>LHISI_Scaffold_Assembly.</title>
        <authorList>
            <person name="Stuart O.P."/>
            <person name="Cleave R."/>
            <person name="Magrath M.J.L."/>
            <person name="Mikheyev A.S."/>
        </authorList>
    </citation>
    <scope>NUCLEOTIDE SEQUENCE [LARGE SCALE GENOMIC DNA]</scope>
    <source>
        <strain evidence="3">Daus_M_001</strain>
        <tissue evidence="3">Leg muscle</tissue>
    </source>
</reference>
<keyword evidence="4" id="KW-1185">Reference proteome</keyword>
<dbReference type="PANTHER" id="PTHR37984:SF5">
    <property type="entry name" value="PROTEIN NYNRIN-LIKE"/>
    <property type="match status" value="1"/>
</dbReference>
<evidence type="ECO:0000256" key="1">
    <source>
        <dbReference type="ARBA" id="ARBA00012493"/>
    </source>
</evidence>
<dbReference type="Pfam" id="PF17921">
    <property type="entry name" value="Integrase_H2C2"/>
    <property type="match status" value="1"/>
</dbReference>
<name>A0ABQ9HN01_9NEOP</name>
<dbReference type="InterPro" id="IPR041588">
    <property type="entry name" value="Integrase_H2C2"/>
</dbReference>
<organism evidence="3 4">
    <name type="scientific">Dryococelus australis</name>
    <dbReference type="NCBI Taxonomy" id="614101"/>
    <lineage>
        <taxon>Eukaryota</taxon>
        <taxon>Metazoa</taxon>
        <taxon>Ecdysozoa</taxon>
        <taxon>Arthropoda</taxon>
        <taxon>Hexapoda</taxon>
        <taxon>Insecta</taxon>
        <taxon>Pterygota</taxon>
        <taxon>Neoptera</taxon>
        <taxon>Polyneoptera</taxon>
        <taxon>Phasmatodea</taxon>
        <taxon>Verophasmatodea</taxon>
        <taxon>Anareolatae</taxon>
        <taxon>Phasmatidae</taxon>
        <taxon>Eurycanthinae</taxon>
        <taxon>Dryococelus</taxon>
    </lineage>
</organism>
<gene>
    <name evidence="3" type="ORF">PR048_011863</name>
</gene>
<dbReference type="Proteomes" id="UP001159363">
    <property type="component" value="Chromosome X"/>
</dbReference>
<dbReference type="Gene3D" id="1.10.340.70">
    <property type="match status" value="1"/>
</dbReference>
<evidence type="ECO:0000313" key="3">
    <source>
        <dbReference type="EMBL" id="KAJ8885665.1"/>
    </source>
</evidence>
<feature type="domain" description="Integrase zinc-binding" evidence="2">
    <location>
        <begin position="65"/>
        <end position="109"/>
    </location>
</feature>
<dbReference type="PANTHER" id="PTHR37984">
    <property type="entry name" value="PROTEIN CBG26694"/>
    <property type="match status" value="1"/>
</dbReference>
<dbReference type="EC" id="2.7.7.49" evidence="1"/>
<evidence type="ECO:0000313" key="4">
    <source>
        <dbReference type="Proteomes" id="UP001159363"/>
    </source>
</evidence>
<dbReference type="InterPro" id="IPR050951">
    <property type="entry name" value="Retrovirus_Pol_polyprotein"/>
</dbReference>
<accession>A0ABQ9HN01</accession>